<evidence type="ECO:0000256" key="9">
    <source>
        <dbReference type="PROSITE-ProRule" id="PRU00282"/>
    </source>
</evidence>
<evidence type="ECO:0000256" key="2">
    <source>
        <dbReference type="ARBA" id="ARBA00006375"/>
    </source>
</evidence>
<protein>
    <submittedName>
        <fullName evidence="11">Mitochondrial carrier domain,Mitochondrial substrate/solute carrier</fullName>
    </submittedName>
</protein>
<keyword evidence="3" id="KW-0813">Transport</keyword>
<evidence type="ECO:0000256" key="7">
    <source>
        <dbReference type="ARBA" id="ARBA00023128"/>
    </source>
</evidence>
<keyword evidence="6 10" id="KW-1133">Transmembrane helix</keyword>
<dbReference type="GO" id="GO:0005289">
    <property type="term" value="F:high-affinity L-arginine transmembrane transporter activity"/>
    <property type="evidence" value="ECO:0007669"/>
    <property type="project" value="TreeGrafter"/>
</dbReference>
<feature type="repeat" description="Solcar" evidence="9">
    <location>
        <begin position="2"/>
        <end position="86"/>
    </location>
</feature>
<dbReference type="Pfam" id="PF00153">
    <property type="entry name" value="Mito_carr"/>
    <property type="match status" value="6"/>
</dbReference>
<dbReference type="SUPFAM" id="SSF103506">
    <property type="entry name" value="Mitochondrial carrier"/>
    <property type="match status" value="2"/>
</dbReference>
<dbReference type="InterPro" id="IPR018108">
    <property type="entry name" value="MCP_transmembrane"/>
</dbReference>
<sequence>MICRLVDMLGSITGGIASALVGQPLDTVKTNMQLYPNLYKNMFSSLYMTGRQQGIRGLYVGCVPALLANSAENAVMVGSYNYCQKLAKYVVGQDKNHNVCARSIESLLTSLVLCPIELVKIRMQGYEDFREVRPNMPSIKLVVKQTLKTDGFVGLYRGLECTLLREFVSKMLFFGLYERCQKLFNPTGGQKEKADLLTLAASGSIAGLGMWLVAYPIDVVKSRVQMSETHTGWPLIRREIQKAGFRGLYSGLWPTLIRMIPVTGMFLFSEEFSKPVYRKILLDTPKNSIDSGNRIFSICDFVSGWTAGIVATFIGYPMDTIRVVQQVANIGPIQSMQYVYNEQKVAGFYRGMMFPLLCKGLVNSILFGISGNVMRLILKFRGTDDIDVKYCCDSNNLNKLYWHVDMFMAGCIGGFFSSAINIPMEVVKTILQASNISIKSTEKQKNSEKIESPKVMSTFKLIVDRYKTGRIHSLYRGGMSLMIRDIPHTGIYFLSYEHFCCVMKKYWYHSETKNEQMPKYIQLVAGGLAGVTSWILVSPLDAIKTKIIVDSQSKKPLYNGMWDCVKKMYAQGGVKIFFRGILVLCIRSFLLSSVVFLVYGILMNMCSEKNDKGTSEPELPVISSLPSHGLALSPPVGAIAFVPSRQNLLPEFIQQLIIGTIFLLEKQFMDREKHIIVKPQKFSLR</sequence>
<dbReference type="PANTHER" id="PTHR45624:SF1">
    <property type="entry name" value="SD08189P"/>
    <property type="match status" value="1"/>
</dbReference>
<dbReference type="OrthoDB" id="193856at2759"/>
<feature type="repeat" description="Solcar" evidence="9">
    <location>
        <begin position="93"/>
        <end position="183"/>
    </location>
</feature>
<dbReference type="EMBL" id="CABPRJ010001429">
    <property type="protein sequence ID" value="VVC35977.1"/>
    <property type="molecule type" value="Genomic_DNA"/>
</dbReference>
<dbReference type="GO" id="GO:0031966">
    <property type="term" value="C:mitochondrial membrane"/>
    <property type="evidence" value="ECO:0007669"/>
    <property type="project" value="UniProtKB-SubCell"/>
</dbReference>
<keyword evidence="7" id="KW-0496">Mitochondrion</keyword>
<feature type="repeat" description="Solcar" evidence="9">
    <location>
        <begin position="295"/>
        <end position="376"/>
    </location>
</feature>
<dbReference type="GO" id="GO:1990575">
    <property type="term" value="P:mitochondrial L-ornithine transmembrane transport"/>
    <property type="evidence" value="ECO:0007669"/>
    <property type="project" value="TreeGrafter"/>
</dbReference>
<accession>A0A5E4MWU6</accession>
<evidence type="ECO:0000256" key="8">
    <source>
        <dbReference type="ARBA" id="ARBA00023136"/>
    </source>
</evidence>
<dbReference type="InterPro" id="IPR023395">
    <property type="entry name" value="MCP_dom_sf"/>
</dbReference>
<proteinExistence type="inferred from homology"/>
<reference evidence="11 12" key="1">
    <citation type="submission" date="2019-08" db="EMBL/GenBank/DDBJ databases">
        <authorList>
            <person name="Alioto T."/>
            <person name="Alioto T."/>
            <person name="Gomez Garrido J."/>
        </authorList>
    </citation>
    <scope>NUCLEOTIDE SEQUENCE [LARGE SCALE GENOMIC DNA]</scope>
</reference>
<evidence type="ECO:0000256" key="4">
    <source>
        <dbReference type="ARBA" id="ARBA00022692"/>
    </source>
</evidence>
<dbReference type="Proteomes" id="UP000325440">
    <property type="component" value="Unassembled WGS sequence"/>
</dbReference>
<evidence type="ECO:0000256" key="6">
    <source>
        <dbReference type="ARBA" id="ARBA00022989"/>
    </source>
</evidence>
<gene>
    <name evidence="11" type="ORF">CINCED_3A010110</name>
</gene>
<feature type="repeat" description="Solcar" evidence="9">
    <location>
        <begin position="401"/>
        <end position="502"/>
    </location>
</feature>
<dbReference type="AlphaFoldDB" id="A0A5E4MWU6"/>
<comment type="subcellular location">
    <subcellularLocation>
        <location evidence="1">Mitochondrion membrane</location>
        <topology evidence="1">Multi-pass membrane protein</topology>
    </subcellularLocation>
</comment>
<comment type="similarity">
    <text evidence="2">Belongs to the mitochondrial carrier (TC 2.A.29) family.</text>
</comment>
<evidence type="ECO:0000256" key="1">
    <source>
        <dbReference type="ARBA" id="ARBA00004225"/>
    </source>
</evidence>
<evidence type="ECO:0000256" key="5">
    <source>
        <dbReference type="ARBA" id="ARBA00022737"/>
    </source>
</evidence>
<keyword evidence="5" id="KW-0677">Repeat</keyword>
<evidence type="ECO:0000313" key="11">
    <source>
        <dbReference type="EMBL" id="VVC35977.1"/>
    </source>
</evidence>
<name>A0A5E4MWU6_9HEMI</name>
<dbReference type="InterPro" id="IPR050567">
    <property type="entry name" value="Mitochondrial_Carrier"/>
</dbReference>
<feature type="repeat" description="Solcar" evidence="9">
    <location>
        <begin position="194"/>
        <end position="276"/>
    </location>
</feature>
<keyword evidence="4 9" id="KW-0812">Transmembrane</keyword>
<keyword evidence="12" id="KW-1185">Reference proteome</keyword>
<feature type="repeat" description="Solcar" evidence="9">
    <location>
        <begin position="517"/>
        <end position="605"/>
    </location>
</feature>
<evidence type="ECO:0000313" key="12">
    <source>
        <dbReference type="Proteomes" id="UP000325440"/>
    </source>
</evidence>
<organism evidence="11 12">
    <name type="scientific">Cinara cedri</name>
    <dbReference type="NCBI Taxonomy" id="506608"/>
    <lineage>
        <taxon>Eukaryota</taxon>
        <taxon>Metazoa</taxon>
        <taxon>Ecdysozoa</taxon>
        <taxon>Arthropoda</taxon>
        <taxon>Hexapoda</taxon>
        <taxon>Insecta</taxon>
        <taxon>Pterygota</taxon>
        <taxon>Neoptera</taxon>
        <taxon>Paraneoptera</taxon>
        <taxon>Hemiptera</taxon>
        <taxon>Sternorrhyncha</taxon>
        <taxon>Aphidomorpha</taxon>
        <taxon>Aphidoidea</taxon>
        <taxon>Aphididae</taxon>
        <taxon>Lachninae</taxon>
        <taxon>Cinara</taxon>
    </lineage>
</organism>
<evidence type="ECO:0000256" key="3">
    <source>
        <dbReference type="ARBA" id="ARBA00022448"/>
    </source>
</evidence>
<dbReference type="Gene3D" id="1.50.40.10">
    <property type="entry name" value="Mitochondrial carrier domain"/>
    <property type="match status" value="2"/>
</dbReference>
<evidence type="ECO:0000256" key="10">
    <source>
        <dbReference type="SAM" id="Phobius"/>
    </source>
</evidence>
<dbReference type="PROSITE" id="PS50920">
    <property type="entry name" value="SOLCAR"/>
    <property type="match status" value="6"/>
</dbReference>
<feature type="transmembrane region" description="Helical" evidence="10">
    <location>
        <begin position="576"/>
        <end position="602"/>
    </location>
</feature>
<keyword evidence="8 9" id="KW-0472">Membrane</keyword>
<dbReference type="PANTHER" id="PTHR45624">
    <property type="entry name" value="MITOCHONDRIAL BASIC AMINO ACIDS TRANSPORTER-RELATED"/>
    <property type="match status" value="1"/>
</dbReference>